<dbReference type="PROSITE" id="PS50209">
    <property type="entry name" value="CARD"/>
    <property type="match status" value="1"/>
</dbReference>
<dbReference type="AlphaFoldDB" id="K7FGU4"/>
<reference evidence="9" key="4">
    <citation type="submission" date="2025-09" db="UniProtKB">
        <authorList>
            <consortium name="Ensembl"/>
        </authorList>
    </citation>
    <scope>IDENTIFICATION</scope>
</reference>
<dbReference type="Proteomes" id="UP000007267">
    <property type="component" value="Unassembled WGS sequence"/>
</dbReference>
<dbReference type="CDD" id="cd08330">
    <property type="entry name" value="CARD_ASC_NALP1"/>
    <property type="match status" value="1"/>
</dbReference>
<keyword evidence="4" id="KW-0391">Immunity</keyword>
<evidence type="ECO:0000256" key="6">
    <source>
        <dbReference type="ARBA" id="ARBA00023233"/>
    </source>
</evidence>
<dbReference type="InterPro" id="IPR051249">
    <property type="entry name" value="NLRP_Inflammasome"/>
</dbReference>
<evidence type="ECO:0000313" key="9">
    <source>
        <dbReference type="Ensembl" id="ENSPSIP00000007254.1"/>
    </source>
</evidence>
<dbReference type="STRING" id="13735.ENSPSIP00000007254"/>
<dbReference type="InterPro" id="IPR004020">
    <property type="entry name" value="DAPIN"/>
</dbReference>
<dbReference type="Pfam" id="PF02758">
    <property type="entry name" value="PYRIN"/>
    <property type="match status" value="1"/>
</dbReference>
<evidence type="ECO:0000256" key="4">
    <source>
        <dbReference type="ARBA" id="ARBA00022859"/>
    </source>
</evidence>
<dbReference type="GeneTree" id="ENSGT00940000161873"/>
<dbReference type="FunFam" id="1.10.533.10:FF:000013">
    <property type="entry name" value="Apoptosis-associated speck-like protein containing a CARD"/>
    <property type="match status" value="1"/>
</dbReference>
<keyword evidence="10" id="KW-1185">Reference proteome</keyword>
<reference evidence="10" key="2">
    <citation type="journal article" date="2013" name="Nat. Genet.">
        <title>The draft genomes of soft-shell turtle and green sea turtle yield insights into the development and evolution of the turtle-specific body plan.</title>
        <authorList>
            <person name="Wang Z."/>
            <person name="Pascual-Anaya J."/>
            <person name="Zadissa A."/>
            <person name="Li W."/>
            <person name="Niimura Y."/>
            <person name="Huang Z."/>
            <person name="Li C."/>
            <person name="White S."/>
            <person name="Xiong Z."/>
            <person name="Fang D."/>
            <person name="Wang B."/>
            <person name="Ming Y."/>
            <person name="Chen Y."/>
            <person name="Zheng Y."/>
            <person name="Kuraku S."/>
            <person name="Pignatelli M."/>
            <person name="Herrero J."/>
            <person name="Beal K."/>
            <person name="Nozawa M."/>
            <person name="Li Q."/>
            <person name="Wang J."/>
            <person name="Zhang H."/>
            <person name="Yu L."/>
            <person name="Shigenobu S."/>
            <person name="Wang J."/>
            <person name="Liu J."/>
            <person name="Flicek P."/>
            <person name="Searle S."/>
            <person name="Wang J."/>
            <person name="Kuratani S."/>
            <person name="Yin Y."/>
            <person name="Aken B."/>
            <person name="Zhang G."/>
            <person name="Irie N."/>
        </authorList>
    </citation>
    <scope>NUCLEOTIDE SEQUENCE [LARGE SCALE GENOMIC DNA]</scope>
    <source>
        <strain evidence="10">Daiwa-1</strain>
    </source>
</reference>
<name>K7FGU4_PELSI</name>
<evidence type="ECO:0000256" key="2">
    <source>
        <dbReference type="ARBA" id="ARBA00022490"/>
    </source>
</evidence>
<reference evidence="9" key="3">
    <citation type="submission" date="2025-08" db="UniProtKB">
        <authorList>
            <consortium name="Ensembl"/>
        </authorList>
    </citation>
    <scope>IDENTIFICATION</scope>
</reference>
<dbReference type="PANTHER" id="PTHR46985:SF2">
    <property type="entry name" value="APOPTOSIS-ASSOCIATED SPECK-LIKE PROTEIN CONTAINING A CARD"/>
    <property type="match status" value="1"/>
</dbReference>
<dbReference type="GO" id="GO:0045087">
    <property type="term" value="P:innate immune response"/>
    <property type="evidence" value="ECO:0007669"/>
    <property type="project" value="UniProtKB-KW"/>
</dbReference>
<dbReference type="SMART" id="SM01289">
    <property type="entry name" value="PYRIN"/>
    <property type="match status" value="1"/>
</dbReference>
<dbReference type="GO" id="GO:0061702">
    <property type="term" value="C:canonical inflammasome complex"/>
    <property type="evidence" value="ECO:0007669"/>
    <property type="project" value="UniProtKB-SubCell"/>
</dbReference>
<dbReference type="PROSITE" id="PS50824">
    <property type="entry name" value="DAPIN"/>
    <property type="match status" value="1"/>
</dbReference>
<protein>
    <recommendedName>
        <fullName evidence="11">PYD and CARD domain containing</fullName>
    </recommendedName>
</protein>
<keyword evidence="5" id="KW-0395">Inflammatory response</keyword>
<feature type="domain" description="Pyrin" evidence="8">
    <location>
        <begin position="1"/>
        <end position="90"/>
    </location>
</feature>
<keyword evidence="3" id="KW-0399">Innate immunity</keyword>
<dbReference type="GO" id="GO:0042981">
    <property type="term" value="P:regulation of apoptotic process"/>
    <property type="evidence" value="ECO:0007669"/>
    <property type="project" value="InterPro"/>
</dbReference>
<dbReference type="OMA" id="EVMINVY"/>
<accession>K7FGU4</accession>
<proteinExistence type="predicted"/>
<evidence type="ECO:0008006" key="11">
    <source>
        <dbReference type="Google" id="ProtNLM"/>
    </source>
</evidence>
<dbReference type="CDD" id="cd08321">
    <property type="entry name" value="Pyrin_ASC-like"/>
    <property type="match status" value="1"/>
</dbReference>
<dbReference type="Ensembl" id="ENSPSIT00000007295.1">
    <property type="protein sequence ID" value="ENSPSIP00000007254.1"/>
    <property type="gene ID" value="ENSPSIG00000006688.1"/>
</dbReference>
<evidence type="ECO:0000256" key="1">
    <source>
        <dbReference type="ARBA" id="ARBA00004110"/>
    </source>
</evidence>
<reference evidence="10" key="1">
    <citation type="submission" date="2011-10" db="EMBL/GenBank/DDBJ databases">
        <authorList>
            <consortium name="Soft-shell Turtle Genome Consortium"/>
        </authorList>
    </citation>
    <scope>NUCLEOTIDE SEQUENCE [LARGE SCALE GENOMIC DNA]</scope>
    <source>
        <strain evidence="10">Daiwa-1</strain>
    </source>
</reference>
<evidence type="ECO:0000259" key="7">
    <source>
        <dbReference type="PROSITE" id="PS50209"/>
    </source>
</evidence>
<dbReference type="Pfam" id="PF00619">
    <property type="entry name" value="CARD"/>
    <property type="match status" value="1"/>
</dbReference>
<dbReference type="EMBL" id="AGCU01010612">
    <property type="status" value="NOT_ANNOTATED_CDS"/>
    <property type="molecule type" value="Genomic_DNA"/>
</dbReference>
<evidence type="ECO:0000313" key="10">
    <source>
        <dbReference type="Proteomes" id="UP000007267"/>
    </source>
</evidence>
<evidence type="ECO:0000259" key="8">
    <source>
        <dbReference type="PROSITE" id="PS50824"/>
    </source>
</evidence>
<dbReference type="GO" id="GO:0006954">
    <property type="term" value="P:inflammatory response"/>
    <property type="evidence" value="ECO:0007669"/>
    <property type="project" value="UniProtKB-KW"/>
</dbReference>
<dbReference type="InterPro" id="IPR001315">
    <property type="entry name" value="CARD"/>
</dbReference>
<keyword evidence="6" id="KW-1271">Inflammasome</keyword>
<dbReference type="SUPFAM" id="SSF47986">
    <property type="entry name" value="DEATH domain"/>
    <property type="match status" value="2"/>
</dbReference>
<dbReference type="HOGENOM" id="CLU_113553_1_0_1"/>
<keyword evidence="2" id="KW-0963">Cytoplasm</keyword>
<organism evidence="9 10">
    <name type="scientific">Pelodiscus sinensis</name>
    <name type="common">Chinese softshell turtle</name>
    <name type="synonym">Trionyx sinensis</name>
    <dbReference type="NCBI Taxonomy" id="13735"/>
    <lineage>
        <taxon>Eukaryota</taxon>
        <taxon>Metazoa</taxon>
        <taxon>Chordata</taxon>
        <taxon>Craniata</taxon>
        <taxon>Vertebrata</taxon>
        <taxon>Euteleostomi</taxon>
        <taxon>Archelosauria</taxon>
        <taxon>Testudinata</taxon>
        <taxon>Testudines</taxon>
        <taxon>Cryptodira</taxon>
        <taxon>Trionychia</taxon>
        <taxon>Trionychidae</taxon>
        <taxon>Pelodiscus</taxon>
    </lineage>
</organism>
<dbReference type="Gene3D" id="1.10.533.10">
    <property type="entry name" value="Death Domain, Fas"/>
    <property type="match status" value="2"/>
</dbReference>
<dbReference type="PANTHER" id="PTHR46985">
    <property type="entry name" value="NACHT, LRR AND PYD DOMAINS-CONTAINING PROTEIN 1"/>
    <property type="match status" value="1"/>
</dbReference>
<dbReference type="eggNOG" id="ENOG502TDI0">
    <property type="taxonomic scope" value="Eukaryota"/>
</dbReference>
<dbReference type="InterPro" id="IPR011029">
    <property type="entry name" value="DEATH-like_dom_sf"/>
</dbReference>
<comment type="subcellular location">
    <subcellularLocation>
        <location evidence="1">Inflammasome</location>
    </subcellularLocation>
</comment>
<sequence>KSRISDLLVSALDDLCQADLKRFKDKLSHSAFEGKRPIPRGLLENADRIDTKNLLMEFYGGAAAVEVTINVLTQINLRESAAKLRAESEKGRGSFPTPIWSGAGCWAPPALREHFVSRHRVELIQRVCMVDSIIDMLRGTVLDEEQYESIRAEKTNPEKMRKLYEFMPSWNWDCKERLYQALKAKHKFLIAELERK</sequence>
<feature type="domain" description="CARD" evidence="7">
    <location>
        <begin position="108"/>
        <end position="196"/>
    </location>
</feature>
<dbReference type="InterPro" id="IPR033516">
    <property type="entry name" value="CARD8/ASC/NALP1_CARD"/>
</dbReference>
<evidence type="ECO:0000256" key="3">
    <source>
        <dbReference type="ARBA" id="ARBA00022588"/>
    </source>
</evidence>
<evidence type="ECO:0000256" key="5">
    <source>
        <dbReference type="ARBA" id="ARBA00023198"/>
    </source>
</evidence>